<accession>A0ABP4NYL6</accession>
<dbReference type="InterPro" id="IPR029055">
    <property type="entry name" value="Ntn_hydrolases_N"/>
</dbReference>
<dbReference type="InterPro" id="IPR052896">
    <property type="entry name" value="GGT-like_enzyme"/>
</dbReference>
<reference evidence="2" key="1">
    <citation type="journal article" date="2019" name="Int. J. Syst. Evol. Microbiol.">
        <title>The Global Catalogue of Microorganisms (GCM) 10K type strain sequencing project: providing services to taxonomists for standard genome sequencing and annotation.</title>
        <authorList>
            <consortium name="The Broad Institute Genomics Platform"/>
            <consortium name="The Broad Institute Genome Sequencing Center for Infectious Disease"/>
            <person name="Wu L."/>
            <person name="Ma J."/>
        </authorList>
    </citation>
    <scope>NUCLEOTIDE SEQUENCE [LARGE SCALE GENOMIC DNA]</scope>
    <source>
        <strain evidence="2">JCM 15933</strain>
    </source>
</reference>
<comment type="caution">
    <text evidence="1">The sequence shown here is derived from an EMBL/GenBank/DDBJ whole genome shotgun (WGS) entry which is preliminary data.</text>
</comment>
<dbReference type="PANTHER" id="PTHR43881:SF1">
    <property type="entry name" value="GAMMA-GLUTAMYLTRANSPEPTIDASE (AFU_ORTHOLOGUE AFUA_4G13580)"/>
    <property type="match status" value="1"/>
</dbReference>
<dbReference type="RefSeq" id="WP_344514124.1">
    <property type="nucleotide sequence ID" value="NZ_BAAAQD010000044.1"/>
</dbReference>
<organism evidence="1 2">
    <name type="scientific">Dactylosporangium maewongense</name>
    <dbReference type="NCBI Taxonomy" id="634393"/>
    <lineage>
        <taxon>Bacteria</taxon>
        <taxon>Bacillati</taxon>
        <taxon>Actinomycetota</taxon>
        <taxon>Actinomycetes</taxon>
        <taxon>Micromonosporales</taxon>
        <taxon>Micromonosporaceae</taxon>
        <taxon>Dactylosporangium</taxon>
    </lineage>
</organism>
<dbReference type="PRINTS" id="PR01210">
    <property type="entry name" value="GGTRANSPTASE"/>
</dbReference>
<dbReference type="Gene3D" id="1.10.246.130">
    <property type="match status" value="1"/>
</dbReference>
<protein>
    <submittedName>
        <fullName evidence="1">Gamma-glutamyltransferase family protein</fullName>
    </submittedName>
</protein>
<name>A0ABP4NYL6_9ACTN</name>
<dbReference type="InterPro" id="IPR043137">
    <property type="entry name" value="GGT_ssub_C"/>
</dbReference>
<dbReference type="InterPro" id="IPR043138">
    <property type="entry name" value="GGT_lsub"/>
</dbReference>
<dbReference type="Proteomes" id="UP001501470">
    <property type="component" value="Unassembled WGS sequence"/>
</dbReference>
<sequence>MSKDLHPRRPVYAPRGVVATTQPLAASAGLAVLRRGGNAVDAAIATAVALTVLQPGSNDIGSDLFALVWDGERLHGLNASGRSPALLTRDLVVERDPAARATAALGGAQAVAAQVMPARGWLPVTVPGAPAGWHDLHERFGSLPFADLFDDAIAYAERGYGVSPTVAHHWDRAVEAVHAGLSGEEFAEWGRVFTLGGRAPRAGERFSNPDAARTLRAIAATGGATFYRGELAERMVAHAERTGGLLREADLAEHASLWVEPLSVRYRGHDVWELPPNGQGIVALQALGILDGFGAGGAADLHRQIEAVKLGFADAHAYVGDPSPAVQWPPLLTEDYLAKRREMIGEDAAEHPPGDPARGGTVYLCTADADGRMVSLIQSNYMGFGSHVVVPGTGFSLQNRGAGFVLAEGHPNEVGPRRRPFHTIIPGFLTRDGAPVGPFGVMGGHMQPQGHVQVVRSTVDDLLDPQASLDRPRWYWHTGLDVRLEPGLAGAADDLRRRGHRVRIVDEQGAFGYGQAIWRTPSGYVAGSEPRADGAALGY</sequence>
<proteinExistence type="predicted"/>
<dbReference type="Pfam" id="PF01019">
    <property type="entry name" value="G_glu_transpept"/>
    <property type="match status" value="1"/>
</dbReference>
<dbReference type="SUPFAM" id="SSF56235">
    <property type="entry name" value="N-terminal nucleophile aminohydrolases (Ntn hydrolases)"/>
    <property type="match status" value="1"/>
</dbReference>
<dbReference type="Gene3D" id="3.60.20.40">
    <property type="match status" value="1"/>
</dbReference>
<evidence type="ECO:0000313" key="1">
    <source>
        <dbReference type="EMBL" id="GAA1570349.1"/>
    </source>
</evidence>
<dbReference type="PANTHER" id="PTHR43881">
    <property type="entry name" value="GAMMA-GLUTAMYLTRANSPEPTIDASE (AFU_ORTHOLOGUE AFUA_4G13580)"/>
    <property type="match status" value="1"/>
</dbReference>
<dbReference type="EMBL" id="BAAAQD010000044">
    <property type="protein sequence ID" value="GAA1570349.1"/>
    <property type="molecule type" value="Genomic_DNA"/>
</dbReference>
<keyword evidence="2" id="KW-1185">Reference proteome</keyword>
<gene>
    <name evidence="1" type="ORF">GCM10009827_110210</name>
</gene>
<evidence type="ECO:0000313" key="2">
    <source>
        <dbReference type="Proteomes" id="UP001501470"/>
    </source>
</evidence>